<gene>
    <name evidence="1" type="ORF">METZ01_LOCUS170941</name>
</gene>
<organism evidence="1">
    <name type="scientific">marine metagenome</name>
    <dbReference type="NCBI Taxonomy" id="408172"/>
    <lineage>
        <taxon>unclassified sequences</taxon>
        <taxon>metagenomes</taxon>
        <taxon>ecological metagenomes</taxon>
    </lineage>
</organism>
<evidence type="ECO:0000313" key="1">
    <source>
        <dbReference type="EMBL" id="SVB18087.1"/>
    </source>
</evidence>
<protein>
    <submittedName>
        <fullName evidence="1">Uncharacterized protein</fullName>
    </submittedName>
</protein>
<name>A0A382BY05_9ZZZZ</name>
<proteinExistence type="predicted"/>
<reference evidence="1" key="1">
    <citation type="submission" date="2018-05" db="EMBL/GenBank/DDBJ databases">
        <authorList>
            <person name="Lanie J.A."/>
            <person name="Ng W.-L."/>
            <person name="Kazmierczak K.M."/>
            <person name="Andrzejewski T.M."/>
            <person name="Davidsen T.M."/>
            <person name="Wayne K.J."/>
            <person name="Tettelin H."/>
            <person name="Glass J.I."/>
            <person name="Rusch D."/>
            <person name="Podicherti R."/>
            <person name="Tsui H.-C.T."/>
            <person name="Winkler M.E."/>
        </authorList>
    </citation>
    <scope>NUCLEOTIDE SEQUENCE</scope>
</reference>
<dbReference type="EMBL" id="UINC01031671">
    <property type="protein sequence ID" value="SVB18087.1"/>
    <property type="molecule type" value="Genomic_DNA"/>
</dbReference>
<sequence>MAYSPPPDPNSPIQSAVFLCSDYAEPRTGSVLFTGIRGISLEEFLEDVNLGLLCNNDTLIDHFVLCRIHLTIFQCLIFHYDRYTALNSKTMLPDSIFSRSTISSTSSLLRSLFFRATATRFRAWDANSSTILPSSSLSGPWDASVTMWRPTW</sequence>
<dbReference type="AlphaFoldDB" id="A0A382BY05"/>
<accession>A0A382BY05</accession>